<proteinExistence type="predicted"/>
<protein>
    <recommendedName>
        <fullName evidence="3">EVE domain-containing protein</fullName>
    </recommendedName>
</protein>
<accession>A0ABW3FTM2</accession>
<dbReference type="EMBL" id="JBHTIW010000005">
    <property type="protein sequence ID" value="MFD0920159.1"/>
    <property type="molecule type" value="Genomic_DNA"/>
</dbReference>
<comment type="caution">
    <text evidence="1">The sequence shown here is derived from an EMBL/GenBank/DDBJ whole genome shotgun (WGS) entry which is preliminary data.</text>
</comment>
<evidence type="ECO:0000313" key="1">
    <source>
        <dbReference type="EMBL" id="MFD0920159.1"/>
    </source>
</evidence>
<name>A0ABW3FTM2_9PSEU</name>
<sequence>MTNVLIQPCANPVARRNWRKTIDQEITFSSAPYAAALTASELGELTSLHSGGAAMFWGRTSFHDKAMSSVRTGDVVLFTWRNHIRAIGTVGASFRNPEFGDLLWHEPGDEERFPNVFSLLDVVEAELHYSVLWNVPGIEHGDVFRQGRVITDLRLVDDILDATGVRTAEREDLESRLEKAVAEGLKRNATLPLERMFKERTGYQAPGRPVQVNRAEARLVQEYDRAHPHIDFVRVRSSAGITDLQTSGGEETELIEAKGDNTRSRVREAVAQLLHYAPENSHAVDRLSALFPARPADDDIRYLHRLGIDCVYRIAPALFERESAPEDRRQYMRRIWNDELER</sequence>
<dbReference type="RefSeq" id="WP_345600863.1">
    <property type="nucleotide sequence ID" value="NZ_BAABLT010000020.1"/>
</dbReference>
<gene>
    <name evidence="1" type="ORF">ACFQ16_10440</name>
</gene>
<evidence type="ECO:0000313" key="2">
    <source>
        <dbReference type="Proteomes" id="UP001597018"/>
    </source>
</evidence>
<organism evidence="1 2">
    <name type="scientific">Saccharopolyspora rosea</name>
    <dbReference type="NCBI Taxonomy" id="524884"/>
    <lineage>
        <taxon>Bacteria</taxon>
        <taxon>Bacillati</taxon>
        <taxon>Actinomycetota</taxon>
        <taxon>Actinomycetes</taxon>
        <taxon>Pseudonocardiales</taxon>
        <taxon>Pseudonocardiaceae</taxon>
        <taxon>Saccharopolyspora</taxon>
    </lineage>
</organism>
<evidence type="ECO:0008006" key="3">
    <source>
        <dbReference type="Google" id="ProtNLM"/>
    </source>
</evidence>
<dbReference type="Proteomes" id="UP001597018">
    <property type="component" value="Unassembled WGS sequence"/>
</dbReference>
<reference evidence="2" key="1">
    <citation type="journal article" date="2019" name="Int. J. Syst. Evol. Microbiol.">
        <title>The Global Catalogue of Microorganisms (GCM) 10K type strain sequencing project: providing services to taxonomists for standard genome sequencing and annotation.</title>
        <authorList>
            <consortium name="The Broad Institute Genomics Platform"/>
            <consortium name="The Broad Institute Genome Sequencing Center for Infectious Disease"/>
            <person name="Wu L."/>
            <person name="Ma J."/>
        </authorList>
    </citation>
    <scope>NUCLEOTIDE SEQUENCE [LARGE SCALE GENOMIC DNA]</scope>
    <source>
        <strain evidence="2">CCUG 56401</strain>
    </source>
</reference>
<keyword evidence="2" id="KW-1185">Reference proteome</keyword>